<reference evidence="11" key="2">
    <citation type="submission" date="2015-02" db="EMBL/GenBank/DDBJ databases">
        <authorList>
            <person name="Torres C."/>
        </authorList>
    </citation>
    <scope>NUCLEOTIDE SEQUENCE</scope>
</reference>
<dbReference type="GO" id="GO:0004984">
    <property type="term" value="F:olfactory receptor activity"/>
    <property type="evidence" value="ECO:0007669"/>
    <property type="project" value="InterPro"/>
</dbReference>
<keyword evidence="3 10" id="KW-0716">Sensory transduction</keyword>
<proteinExistence type="evidence at transcript level"/>
<dbReference type="GO" id="GO:0007165">
    <property type="term" value="P:signal transduction"/>
    <property type="evidence" value="ECO:0007669"/>
    <property type="project" value="UniProtKB-KW"/>
</dbReference>
<dbReference type="GO" id="GO:0005549">
    <property type="term" value="F:odorant binding"/>
    <property type="evidence" value="ECO:0007669"/>
    <property type="project" value="InterPro"/>
</dbReference>
<evidence type="ECO:0000256" key="4">
    <source>
        <dbReference type="ARBA" id="ARBA00022692"/>
    </source>
</evidence>
<keyword evidence="7" id="KW-0472">Membrane</keyword>
<keyword evidence="4" id="KW-0812">Transmembrane</keyword>
<keyword evidence="9 10" id="KW-0807">Transducer</keyword>
<evidence type="ECO:0000256" key="6">
    <source>
        <dbReference type="ARBA" id="ARBA00022989"/>
    </source>
</evidence>
<accession>A0A0M5K5P7</accession>
<dbReference type="PANTHER" id="PTHR21137">
    <property type="entry name" value="ODORANT RECEPTOR"/>
    <property type="match status" value="1"/>
</dbReference>
<keyword evidence="8 10" id="KW-0675">Receptor</keyword>
<evidence type="ECO:0000256" key="3">
    <source>
        <dbReference type="ARBA" id="ARBA00022606"/>
    </source>
</evidence>
<evidence type="ECO:0000256" key="8">
    <source>
        <dbReference type="ARBA" id="ARBA00023170"/>
    </source>
</evidence>
<evidence type="ECO:0000256" key="7">
    <source>
        <dbReference type="ARBA" id="ARBA00023136"/>
    </source>
</evidence>
<protein>
    <recommendedName>
        <fullName evidence="10">Odorant receptor</fullName>
    </recommendedName>
</protein>
<comment type="similarity">
    <text evidence="10">Belongs to the insect chemoreceptor superfamily. Heteromeric odorant receptor channel (TC 1.A.69) family.</text>
</comment>
<comment type="subcellular location">
    <subcellularLocation>
        <location evidence="1 10">Cell membrane</location>
        <topology evidence="1 10">Multi-pass membrane protein</topology>
    </subcellularLocation>
</comment>
<sequence length="444" mass="48924">MESEAKSLVGPSGWALRQLGLWRPPGAAPAGPRLLAAFFVVATDALVSTSSAVQLAVDTPTNPETLRDVFFQTTCSGAWAIRTVLFMQQRDRLQRLVMTLLDTRKRYAENVPGTRSSYDRGAAIVFFAWQMLPLTAISLWALEPATVPAEPVLVGNTTVVLRREPLVLWLPIDTQRSPTYEVVFVMQVIGIATVSEVSVLLDIFFVSLMIHVTAEVEVLSGNVLNIHLSTLDGQLTQSREYGDGRLSYKGGGQLAAIDEPTDLSAAGSGYLPNKTLFYSQDMDDAQRRLYACLKTNIQHHQTIIHCVNELEEAMSNSTYLILLVNALTICLHAFGFVELFQGGGKGPAVVKRLLACPIYMGQTALFCVIGQSLIDHSERLLDSAFSCGWPSADRRFCSALLIFMRQASQPLKIRVGKIVTLSRNSFLQIMNVSYTIFNMLLNTQ</sequence>
<evidence type="ECO:0000256" key="5">
    <source>
        <dbReference type="ARBA" id="ARBA00022725"/>
    </source>
</evidence>
<keyword evidence="2" id="KW-1003">Cell membrane</keyword>
<dbReference type="EMBL" id="KP843267">
    <property type="protein sequence ID" value="ALD51403.1"/>
    <property type="molecule type" value="mRNA"/>
</dbReference>
<keyword evidence="5 10" id="KW-0552">Olfaction</keyword>
<dbReference type="GO" id="GO:0005886">
    <property type="term" value="C:plasma membrane"/>
    <property type="evidence" value="ECO:0007669"/>
    <property type="project" value="UniProtKB-SubCell"/>
</dbReference>
<keyword evidence="6" id="KW-1133">Transmembrane helix</keyword>
<dbReference type="AlphaFoldDB" id="A0A0M5K5P7"/>
<evidence type="ECO:0000256" key="2">
    <source>
        <dbReference type="ARBA" id="ARBA00022475"/>
    </source>
</evidence>
<dbReference type="Pfam" id="PF02949">
    <property type="entry name" value="7tm_6"/>
    <property type="match status" value="1"/>
</dbReference>
<organism evidence="11">
    <name type="scientific">Locusta migratoria</name>
    <name type="common">Migratory locust</name>
    <dbReference type="NCBI Taxonomy" id="7004"/>
    <lineage>
        <taxon>Eukaryota</taxon>
        <taxon>Metazoa</taxon>
        <taxon>Ecdysozoa</taxon>
        <taxon>Arthropoda</taxon>
        <taxon>Hexapoda</taxon>
        <taxon>Insecta</taxon>
        <taxon>Pterygota</taxon>
        <taxon>Neoptera</taxon>
        <taxon>Polyneoptera</taxon>
        <taxon>Orthoptera</taxon>
        <taxon>Caelifera</taxon>
        <taxon>Acrididea</taxon>
        <taxon>Acridomorpha</taxon>
        <taxon>Acridoidea</taxon>
        <taxon>Acrididae</taxon>
        <taxon>Oedipodinae</taxon>
        <taxon>Locusta</taxon>
    </lineage>
</organism>
<name>A0A0M5K5P7_LOCMI</name>
<evidence type="ECO:0000313" key="11">
    <source>
        <dbReference type="EMBL" id="ALD51403.1"/>
    </source>
</evidence>
<evidence type="ECO:0000256" key="1">
    <source>
        <dbReference type="ARBA" id="ARBA00004651"/>
    </source>
</evidence>
<evidence type="ECO:0000256" key="10">
    <source>
        <dbReference type="RuleBase" id="RU351113"/>
    </source>
</evidence>
<reference evidence="11" key="1">
    <citation type="journal article" date="2015" name="Cell. Mol. Life Sci.">
        <title>Identification and functional analysis of olfactory receptor family reveal unusual characteristics of the olfactory system in the migratory locust.</title>
        <authorList>
            <person name="Wang Z."/>
            <person name="Yang P."/>
            <person name="Chen D."/>
            <person name="Jiang F."/>
            <person name="Li Y."/>
            <person name="Wang X."/>
            <person name="Kang L."/>
        </authorList>
    </citation>
    <scope>NUCLEOTIDE SEQUENCE</scope>
</reference>
<evidence type="ECO:0000256" key="9">
    <source>
        <dbReference type="ARBA" id="ARBA00023224"/>
    </source>
</evidence>
<dbReference type="InterPro" id="IPR004117">
    <property type="entry name" value="7tm6_olfct_rcpt"/>
</dbReference>
<dbReference type="PANTHER" id="PTHR21137:SF35">
    <property type="entry name" value="ODORANT RECEPTOR 19A-RELATED"/>
    <property type="match status" value="1"/>
</dbReference>